<dbReference type="EMBL" id="EQ973969">
    <property type="protein sequence ID" value="EEF36699.1"/>
    <property type="molecule type" value="Genomic_DNA"/>
</dbReference>
<dbReference type="CDD" id="cd04216">
    <property type="entry name" value="Phytocyanin"/>
    <property type="match status" value="1"/>
</dbReference>
<sequence>MASSQLVVFAIVAIILPAVAMATDFLVGDDKGWTVGVNCTEWSNGKAFYAGDRLVEKCLADLSVGEGMLQLGLYCSPHNVYRVNGTSFKECNPSGILMNSGNDTVILDLPGKKWFICGVSSRCEVGQKLVTARLEPTPATESN</sequence>
<keyword evidence="4" id="KW-1185">Reference proteome</keyword>
<dbReference type="InterPro" id="IPR003245">
    <property type="entry name" value="Phytocyanin_dom"/>
</dbReference>
<dbReference type="InterPro" id="IPR039391">
    <property type="entry name" value="Phytocyanin-like"/>
</dbReference>
<evidence type="ECO:0000313" key="4">
    <source>
        <dbReference type="Proteomes" id="UP000008311"/>
    </source>
</evidence>
<gene>
    <name evidence="3" type="ORF">RCOM_1321890</name>
</gene>
<dbReference type="GO" id="GO:0005886">
    <property type="term" value="C:plasma membrane"/>
    <property type="evidence" value="ECO:0000318"/>
    <property type="project" value="GO_Central"/>
</dbReference>
<dbReference type="PROSITE" id="PS51485">
    <property type="entry name" value="PHYTOCYANIN"/>
    <property type="match status" value="1"/>
</dbReference>
<dbReference type="PANTHER" id="PTHR33021">
    <property type="entry name" value="BLUE COPPER PROTEIN"/>
    <property type="match status" value="1"/>
</dbReference>
<evidence type="ECO:0000313" key="3">
    <source>
        <dbReference type="EMBL" id="EEF36699.1"/>
    </source>
</evidence>
<dbReference type="STRING" id="3988.B9SI97"/>
<keyword evidence="1" id="KW-0732">Signal</keyword>
<dbReference type="Gene3D" id="2.60.40.420">
    <property type="entry name" value="Cupredoxins - blue copper proteins"/>
    <property type="match status" value="1"/>
</dbReference>
<feature type="chain" id="PRO_5002891867" evidence="1">
    <location>
        <begin position="23"/>
        <end position="143"/>
    </location>
</feature>
<name>B9SI97_RICCO</name>
<proteinExistence type="predicted"/>
<dbReference type="GO" id="GO:0009055">
    <property type="term" value="F:electron transfer activity"/>
    <property type="evidence" value="ECO:0007669"/>
    <property type="project" value="InterPro"/>
</dbReference>
<evidence type="ECO:0000259" key="2">
    <source>
        <dbReference type="PROSITE" id="PS51485"/>
    </source>
</evidence>
<dbReference type="Proteomes" id="UP000008311">
    <property type="component" value="Unassembled WGS sequence"/>
</dbReference>
<dbReference type="Pfam" id="PF02298">
    <property type="entry name" value="Cu_bind_like"/>
    <property type="match status" value="1"/>
</dbReference>
<dbReference type="PANTHER" id="PTHR33021:SF408">
    <property type="entry name" value="PHYTOCYANIN DOMAIN-CONTAINING PROTEIN"/>
    <property type="match status" value="1"/>
</dbReference>
<feature type="domain" description="Phytocyanin" evidence="2">
    <location>
        <begin position="23"/>
        <end position="135"/>
    </location>
</feature>
<evidence type="ECO:0000256" key="1">
    <source>
        <dbReference type="SAM" id="SignalP"/>
    </source>
</evidence>
<dbReference type="InParanoid" id="B9SI97"/>
<protein>
    <submittedName>
        <fullName evidence="3">Copper ion binding protein, putative</fullName>
    </submittedName>
</protein>
<dbReference type="SUPFAM" id="SSF49503">
    <property type="entry name" value="Cupredoxins"/>
    <property type="match status" value="1"/>
</dbReference>
<accession>B9SI97</accession>
<dbReference type="InterPro" id="IPR008972">
    <property type="entry name" value="Cupredoxin"/>
</dbReference>
<dbReference type="AlphaFoldDB" id="B9SI97"/>
<feature type="signal peptide" evidence="1">
    <location>
        <begin position="1"/>
        <end position="22"/>
    </location>
</feature>
<organism evidence="3 4">
    <name type="scientific">Ricinus communis</name>
    <name type="common">Castor bean</name>
    <dbReference type="NCBI Taxonomy" id="3988"/>
    <lineage>
        <taxon>Eukaryota</taxon>
        <taxon>Viridiplantae</taxon>
        <taxon>Streptophyta</taxon>
        <taxon>Embryophyta</taxon>
        <taxon>Tracheophyta</taxon>
        <taxon>Spermatophyta</taxon>
        <taxon>Magnoliopsida</taxon>
        <taxon>eudicotyledons</taxon>
        <taxon>Gunneridae</taxon>
        <taxon>Pentapetalae</taxon>
        <taxon>rosids</taxon>
        <taxon>fabids</taxon>
        <taxon>Malpighiales</taxon>
        <taxon>Euphorbiaceae</taxon>
        <taxon>Acalyphoideae</taxon>
        <taxon>Acalypheae</taxon>
        <taxon>Ricinus</taxon>
    </lineage>
</organism>
<reference evidence="4" key="1">
    <citation type="journal article" date="2010" name="Nat. Biotechnol.">
        <title>Draft genome sequence of the oilseed species Ricinus communis.</title>
        <authorList>
            <person name="Chan A.P."/>
            <person name="Crabtree J."/>
            <person name="Zhao Q."/>
            <person name="Lorenzi H."/>
            <person name="Orvis J."/>
            <person name="Puiu D."/>
            <person name="Melake-Berhan A."/>
            <person name="Jones K.M."/>
            <person name="Redman J."/>
            <person name="Chen G."/>
            <person name="Cahoon E.B."/>
            <person name="Gedil M."/>
            <person name="Stanke M."/>
            <person name="Haas B.J."/>
            <person name="Wortman J.R."/>
            <person name="Fraser-Liggett C.M."/>
            <person name="Ravel J."/>
            <person name="Rabinowicz P.D."/>
        </authorList>
    </citation>
    <scope>NUCLEOTIDE SEQUENCE [LARGE SCALE GENOMIC DNA]</scope>
    <source>
        <strain evidence="4">cv. Hale</strain>
    </source>
</reference>